<dbReference type="EMBL" id="LACI01001748">
    <property type="protein sequence ID" value="KJU83740.1"/>
    <property type="molecule type" value="Genomic_DNA"/>
</dbReference>
<evidence type="ECO:0000259" key="1">
    <source>
        <dbReference type="Pfam" id="PF10411"/>
    </source>
</evidence>
<accession>A0A0F3GP69</accession>
<dbReference type="Proteomes" id="UP000033423">
    <property type="component" value="Unassembled WGS sequence"/>
</dbReference>
<dbReference type="Gene3D" id="3.10.450.70">
    <property type="entry name" value="Disulphide bond isomerase, DsbC/G, N-terminal"/>
    <property type="match status" value="1"/>
</dbReference>
<gene>
    <name evidence="2" type="ORF">MBAV_004064</name>
</gene>
<dbReference type="SUPFAM" id="SSF54423">
    <property type="entry name" value="DsbC/DsbG N-terminal domain-like"/>
    <property type="match status" value="1"/>
</dbReference>
<evidence type="ECO:0000313" key="3">
    <source>
        <dbReference type="Proteomes" id="UP000033423"/>
    </source>
</evidence>
<evidence type="ECO:0000313" key="2">
    <source>
        <dbReference type="EMBL" id="KJU83740.1"/>
    </source>
</evidence>
<proteinExistence type="predicted"/>
<dbReference type="InterPro" id="IPR018950">
    <property type="entry name" value="DiS-bond_isomerase_DsbC/G_N"/>
</dbReference>
<dbReference type="InterPro" id="IPR009094">
    <property type="entry name" value="DiS-bond_isomerase_DsbC/G_N_sf"/>
</dbReference>
<dbReference type="InterPro" id="IPR036249">
    <property type="entry name" value="Thioredoxin-like_sf"/>
</dbReference>
<dbReference type="AlphaFoldDB" id="A0A0F3GP69"/>
<organism evidence="2 3">
    <name type="scientific">Candidatus Magnetobacterium bavaricum</name>
    <dbReference type="NCBI Taxonomy" id="29290"/>
    <lineage>
        <taxon>Bacteria</taxon>
        <taxon>Pseudomonadati</taxon>
        <taxon>Nitrospirota</taxon>
        <taxon>Thermodesulfovibrionia</taxon>
        <taxon>Thermodesulfovibrionales</taxon>
        <taxon>Candidatus Magnetobacteriaceae</taxon>
        <taxon>Candidatus Magnetobacterium</taxon>
    </lineage>
</organism>
<dbReference type="PANTHER" id="PTHR35272">
    <property type="entry name" value="THIOL:DISULFIDE INTERCHANGE PROTEIN DSBC-RELATED"/>
    <property type="match status" value="1"/>
</dbReference>
<comment type="caution">
    <text evidence="2">The sequence shown here is derived from an EMBL/GenBank/DDBJ whole genome shotgun (WGS) entry which is preliminary data.</text>
</comment>
<protein>
    <submittedName>
        <fullName evidence="2">Thiol:disulfide interchange protein DsbC</fullName>
    </submittedName>
</protein>
<dbReference type="PANTHER" id="PTHR35272:SF3">
    <property type="entry name" value="THIOL:DISULFIDE INTERCHANGE PROTEIN DSBC"/>
    <property type="match status" value="1"/>
</dbReference>
<keyword evidence="3" id="KW-1185">Reference proteome</keyword>
<name>A0A0F3GP69_9BACT</name>
<dbReference type="InterPro" id="IPR051470">
    <property type="entry name" value="Thiol:disulfide_interchange"/>
</dbReference>
<reference evidence="2 3" key="1">
    <citation type="submission" date="2015-02" db="EMBL/GenBank/DDBJ databases">
        <title>Single-cell genomics of uncultivated deep-branching MTB reveals a conserved set of magnetosome genes.</title>
        <authorList>
            <person name="Kolinko S."/>
            <person name="Richter M."/>
            <person name="Glockner F.O."/>
            <person name="Brachmann A."/>
            <person name="Schuler D."/>
        </authorList>
    </citation>
    <scope>NUCLEOTIDE SEQUENCE [LARGE SCALE GENOMIC DNA]</scope>
    <source>
        <strain evidence="2">TM-1</strain>
    </source>
</reference>
<dbReference type="SUPFAM" id="SSF52833">
    <property type="entry name" value="Thioredoxin-like"/>
    <property type="match status" value="1"/>
</dbReference>
<dbReference type="Pfam" id="PF10411">
    <property type="entry name" value="DsbC_N"/>
    <property type="match status" value="1"/>
</dbReference>
<feature type="domain" description="Disulphide bond isomerase DsbC/G N-terminal" evidence="1">
    <location>
        <begin position="40"/>
        <end position="103"/>
    </location>
</feature>
<dbReference type="Gene3D" id="3.40.30.10">
    <property type="entry name" value="Glutaredoxin"/>
    <property type="match status" value="1"/>
</dbReference>
<sequence length="146" mass="16184">MFLLMVFLTIECFYATEQAYPFGGCDENCASCHKLNVQEAGQLLKDFAPAATVEGVQQSPSKGLWEITINTGKNRAIAYMDYSKENIIIGNIVKIKTKHNLTEDRLTEVNKVDVSTISLKNSLLMGAKGAKIKLIVFTDPECPFCK</sequence>
<dbReference type="GO" id="GO:0042597">
    <property type="term" value="C:periplasmic space"/>
    <property type="evidence" value="ECO:0007669"/>
    <property type="project" value="InterPro"/>
</dbReference>